<sequence length="386" mass="43593">MASRIPDIFKDTEDSIKSTFDELIDILNARRSILLSQLKEIKLKYLESERMREEHLKDLQKLIGQLDSTEPTYQLSQNLQNDFVSNTKKKMQKFLQPTPVSIQGFLYTNIIKFKRILQMSGNILFTPFIRKKDPNVTFGKRGVKPGQLCVPLGISITNSSIFVVDLMNHRIQAFSMEGTYLLKFGWQKLTKPHGVYVDHPFIYVTDSDQNALHKFADHAIPNNSLDFTAEGILNAPLGVVGDKNGSIYVADSENNRIAVFNTENLDFKLEIGKDRLNSPRDVTIHTDNLYVIDYSVPLHVHMFQLDGTHMKSIIDLKGGTGTLFFCIDNSNNIIINNSASSCMQIFNKNGLLIHSIDVKSPGGVAVTKDGDLVCARKYDKEQIAIY</sequence>
<evidence type="ECO:0000256" key="1">
    <source>
        <dbReference type="ARBA" id="ARBA00022737"/>
    </source>
</evidence>
<dbReference type="InterPro" id="IPR011042">
    <property type="entry name" value="6-blade_b-propeller_TolB-like"/>
</dbReference>
<dbReference type="GO" id="GO:0000209">
    <property type="term" value="P:protein polyubiquitination"/>
    <property type="evidence" value="ECO:0007669"/>
    <property type="project" value="TreeGrafter"/>
</dbReference>
<reference evidence="3 4" key="1">
    <citation type="journal article" date="2023" name="BMC Biol.">
        <title>The compact genome of the sponge Oopsacas minuta (Hexactinellida) is lacking key metazoan core genes.</title>
        <authorList>
            <person name="Santini S."/>
            <person name="Schenkelaars Q."/>
            <person name="Jourda C."/>
            <person name="Duchesne M."/>
            <person name="Belahbib H."/>
            <person name="Rocher C."/>
            <person name="Selva M."/>
            <person name="Riesgo A."/>
            <person name="Vervoort M."/>
            <person name="Leys S.P."/>
            <person name="Kodjabachian L."/>
            <person name="Le Bivic A."/>
            <person name="Borchiellini C."/>
            <person name="Claverie J.M."/>
            <person name="Renard E."/>
        </authorList>
    </citation>
    <scope>NUCLEOTIDE SEQUENCE [LARGE SCALE GENOMIC DNA]</scope>
    <source>
        <strain evidence="3">SPO-2</strain>
    </source>
</reference>
<evidence type="ECO:0000313" key="4">
    <source>
        <dbReference type="Proteomes" id="UP001165289"/>
    </source>
</evidence>
<dbReference type="GO" id="GO:0061630">
    <property type="term" value="F:ubiquitin protein ligase activity"/>
    <property type="evidence" value="ECO:0007669"/>
    <property type="project" value="TreeGrafter"/>
</dbReference>
<dbReference type="Proteomes" id="UP001165289">
    <property type="component" value="Unassembled WGS sequence"/>
</dbReference>
<protein>
    <submittedName>
        <fullName evidence="3">NHL repeat containing protein</fullName>
    </submittedName>
</protein>
<dbReference type="Pfam" id="PF01436">
    <property type="entry name" value="NHL"/>
    <property type="match status" value="1"/>
</dbReference>
<feature type="repeat" description="NHL" evidence="2">
    <location>
        <begin position="138"/>
        <end position="177"/>
    </location>
</feature>
<proteinExistence type="predicted"/>
<evidence type="ECO:0000256" key="2">
    <source>
        <dbReference type="PROSITE-ProRule" id="PRU00504"/>
    </source>
</evidence>
<evidence type="ECO:0000313" key="3">
    <source>
        <dbReference type="EMBL" id="KAI6652689.1"/>
    </source>
</evidence>
<accession>A0AAV7JW23</accession>
<dbReference type="GO" id="GO:0043161">
    <property type="term" value="P:proteasome-mediated ubiquitin-dependent protein catabolic process"/>
    <property type="evidence" value="ECO:0007669"/>
    <property type="project" value="TreeGrafter"/>
</dbReference>
<dbReference type="SUPFAM" id="SSF101898">
    <property type="entry name" value="NHL repeat"/>
    <property type="match status" value="1"/>
</dbReference>
<gene>
    <name evidence="3" type="ORF">LOD99_4472</name>
</gene>
<dbReference type="PROSITE" id="PS51125">
    <property type="entry name" value="NHL"/>
    <property type="match status" value="2"/>
</dbReference>
<keyword evidence="1" id="KW-0677">Repeat</keyword>
<dbReference type="InterPro" id="IPR001258">
    <property type="entry name" value="NHL_repeat"/>
</dbReference>
<dbReference type="PANTHER" id="PTHR24104:SF25">
    <property type="entry name" value="PROTEIN LIN-41"/>
    <property type="match status" value="1"/>
</dbReference>
<comment type="caution">
    <text evidence="3">The sequence shown here is derived from an EMBL/GenBank/DDBJ whole genome shotgun (WGS) entry which is preliminary data.</text>
</comment>
<name>A0AAV7JW23_9METZ</name>
<dbReference type="GO" id="GO:0008270">
    <property type="term" value="F:zinc ion binding"/>
    <property type="evidence" value="ECO:0007669"/>
    <property type="project" value="UniProtKB-KW"/>
</dbReference>
<organism evidence="3 4">
    <name type="scientific">Oopsacas minuta</name>
    <dbReference type="NCBI Taxonomy" id="111878"/>
    <lineage>
        <taxon>Eukaryota</taxon>
        <taxon>Metazoa</taxon>
        <taxon>Porifera</taxon>
        <taxon>Hexactinellida</taxon>
        <taxon>Hexasterophora</taxon>
        <taxon>Lyssacinosida</taxon>
        <taxon>Leucopsacidae</taxon>
        <taxon>Oopsacas</taxon>
    </lineage>
</organism>
<feature type="repeat" description="NHL" evidence="2">
    <location>
        <begin position="233"/>
        <end position="263"/>
    </location>
</feature>
<dbReference type="PANTHER" id="PTHR24104">
    <property type="entry name" value="E3 UBIQUITIN-PROTEIN LIGASE NHLRC1-RELATED"/>
    <property type="match status" value="1"/>
</dbReference>
<keyword evidence="4" id="KW-1185">Reference proteome</keyword>
<dbReference type="AlphaFoldDB" id="A0AAV7JW23"/>
<dbReference type="InterPro" id="IPR050952">
    <property type="entry name" value="TRIM-NHL_E3_ligases"/>
</dbReference>
<dbReference type="EMBL" id="JAKMXF010000298">
    <property type="protein sequence ID" value="KAI6652689.1"/>
    <property type="molecule type" value="Genomic_DNA"/>
</dbReference>
<dbReference type="CDD" id="cd05819">
    <property type="entry name" value="NHL"/>
    <property type="match status" value="1"/>
</dbReference>
<dbReference type="Gene3D" id="2.120.10.30">
    <property type="entry name" value="TolB, C-terminal domain"/>
    <property type="match status" value="2"/>
</dbReference>